<keyword evidence="10" id="KW-1185">Reference proteome</keyword>
<keyword evidence="2 8" id="KW-0813">Transport</keyword>
<organism evidence="9 10">
    <name type="scientific">Pedobacter antarcticus 4BY</name>
    <dbReference type="NCBI Taxonomy" id="1358423"/>
    <lineage>
        <taxon>Bacteria</taxon>
        <taxon>Pseudomonadati</taxon>
        <taxon>Bacteroidota</taxon>
        <taxon>Sphingobacteriia</taxon>
        <taxon>Sphingobacteriales</taxon>
        <taxon>Sphingobacteriaceae</taxon>
        <taxon>Pedobacter</taxon>
    </lineage>
</organism>
<dbReference type="eggNOG" id="COG0690">
    <property type="taxonomic scope" value="Bacteria"/>
</dbReference>
<sequence>MAGVVQFIKESYEEMTQKVTWPTWGELQNSAVLVLVASFIIAIVIFAMDKGSTFVLDTFYKSLSN</sequence>
<evidence type="ECO:0000256" key="1">
    <source>
        <dbReference type="ARBA" id="ARBA00004370"/>
    </source>
</evidence>
<protein>
    <recommendedName>
        <fullName evidence="8">Protein translocase subunit SecE</fullName>
    </recommendedName>
</protein>
<name>A0A081PCX6_9SPHI</name>
<evidence type="ECO:0000256" key="5">
    <source>
        <dbReference type="ARBA" id="ARBA00022989"/>
    </source>
</evidence>
<dbReference type="AlphaFoldDB" id="A0A081PCX6"/>
<dbReference type="GO" id="GO:0008320">
    <property type="term" value="F:protein transmembrane transporter activity"/>
    <property type="evidence" value="ECO:0007669"/>
    <property type="project" value="UniProtKB-UniRule"/>
</dbReference>
<keyword evidence="6 8" id="KW-0811">Translocation</keyword>
<gene>
    <name evidence="8" type="primary">secE</name>
    <name evidence="9" type="ORF">N180_18325</name>
</gene>
<keyword evidence="4 8" id="KW-0653">Protein transport</keyword>
<evidence type="ECO:0000256" key="3">
    <source>
        <dbReference type="ARBA" id="ARBA00022692"/>
    </source>
</evidence>
<keyword evidence="5 8" id="KW-1133">Transmembrane helix</keyword>
<evidence type="ECO:0000256" key="4">
    <source>
        <dbReference type="ARBA" id="ARBA00022927"/>
    </source>
</evidence>
<feature type="transmembrane region" description="Helical" evidence="8">
    <location>
        <begin position="30"/>
        <end position="48"/>
    </location>
</feature>
<dbReference type="GO" id="GO:0009306">
    <property type="term" value="P:protein secretion"/>
    <property type="evidence" value="ECO:0007669"/>
    <property type="project" value="UniProtKB-UniRule"/>
</dbReference>
<evidence type="ECO:0000256" key="2">
    <source>
        <dbReference type="ARBA" id="ARBA00022448"/>
    </source>
</evidence>
<comment type="function">
    <text evidence="8">Essential subunit of the Sec protein translocation channel SecYEG. Clamps together the 2 halves of SecY. May contact the channel plug during translocation.</text>
</comment>
<evidence type="ECO:0000256" key="6">
    <source>
        <dbReference type="ARBA" id="ARBA00023010"/>
    </source>
</evidence>
<dbReference type="InterPro" id="IPR005807">
    <property type="entry name" value="SecE_bac"/>
</dbReference>
<dbReference type="RefSeq" id="WP_037443976.1">
    <property type="nucleotide sequence ID" value="NZ_JNFF01000112.1"/>
</dbReference>
<dbReference type="InterPro" id="IPR001901">
    <property type="entry name" value="Translocase_SecE/Sec61-g"/>
</dbReference>
<dbReference type="OrthoDB" id="9810735at2"/>
<evidence type="ECO:0000256" key="7">
    <source>
        <dbReference type="ARBA" id="ARBA00023136"/>
    </source>
</evidence>
<accession>A0A081PCX6</accession>
<keyword evidence="9" id="KW-0648">Protein biosynthesis</keyword>
<dbReference type="GO" id="GO:0005886">
    <property type="term" value="C:plasma membrane"/>
    <property type="evidence" value="ECO:0007669"/>
    <property type="project" value="UniProtKB-SubCell"/>
</dbReference>
<keyword evidence="7 8" id="KW-0472">Membrane</keyword>
<keyword evidence="3 8" id="KW-0812">Transmembrane</keyword>
<evidence type="ECO:0000313" key="10">
    <source>
        <dbReference type="Proteomes" id="UP000028007"/>
    </source>
</evidence>
<comment type="similarity">
    <text evidence="8">Belongs to the SecE/SEC61-gamma family.</text>
</comment>
<dbReference type="Gene3D" id="1.20.5.1030">
    <property type="entry name" value="Preprotein translocase secy subunit"/>
    <property type="match status" value="1"/>
</dbReference>
<dbReference type="NCBIfam" id="TIGR00964">
    <property type="entry name" value="secE_bact"/>
    <property type="match status" value="1"/>
</dbReference>
<comment type="subcellular location">
    <subcellularLocation>
        <location evidence="8">Cell membrane</location>
        <topology evidence="8">Single-pass membrane protein</topology>
    </subcellularLocation>
    <subcellularLocation>
        <location evidence="1">Membrane</location>
    </subcellularLocation>
</comment>
<evidence type="ECO:0000256" key="8">
    <source>
        <dbReference type="HAMAP-Rule" id="MF_00422"/>
    </source>
</evidence>
<dbReference type="EMBL" id="JNFF01000112">
    <property type="protein sequence ID" value="KEQ28549.1"/>
    <property type="molecule type" value="Genomic_DNA"/>
</dbReference>
<comment type="caution">
    <text evidence="9">The sequence shown here is derived from an EMBL/GenBank/DDBJ whole genome shotgun (WGS) entry which is preliminary data.</text>
</comment>
<reference evidence="9 10" key="1">
    <citation type="journal article" date="1992" name="Int. J. Syst. Bacteriol.">
        <title>Sphingobacterium antarcticus sp. nov. a Psychrotrophic Bacterium from the Soils of Schirmacher Oasis, Antarctica.</title>
        <authorList>
            <person name="Shivaji S."/>
            <person name="Ray M.K."/>
            <person name="Rao N.S."/>
            <person name="Saiserr L."/>
            <person name="Jagannadham M.V."/>
            <person name="Kumar G.S."/>
            <person name="Reddy G."/>
            <person name="Bhargava P.M."/>
        </authorList>
    </citation>
    <scope>NUCLEOTIDE SEQUENCE [LARGE SCALE GENOMIC DNA]</scope>
    <source>
        <strain evidence="9 10">4BY</strain>
    </source>
</reference>
<proteinExistence type="inferred from homology"/>
<dbReference type="GO" id="GO:0006605">
    <property type="term" value="P:protein targeting"/>
    <property type="evidence" value="ECO:0007669"/>
    <property type="project" value="UniProtKB-UniRule"/>
</dbReference>
<dbReference type="GO" id="GO:0043952">
    <property type="term" value="P:protein transport by the Sec complex"/>
    <property type="evidence" value="ECO:0007669"/>
    <property type="project" value="UniProtKB-UniRule"/>
</dbReference>
<comment type="subunit">
    <text evidence="8">Component of the Sec protein translocase complex. Heterotrimer consisting of SecY, SecE and SecG subunits. The heterotrimers can form oligomers, although 1 heterotrimer is thought to be able to translocate proteins. Interacts with the ribosome. Interacts with SecDF, and other proteins may be involved. Interacts with SecA.</text>
</comment>
<dbReference type="Proteomes" id="UP000028007">
    <property type="component" value="Unassembled WGS sequence"/>
</dbReference>
<dbReference type="InterPro" id="IPR038379">
    <property type="entry name" value="SecE_sf"/>
</dbReference>
<keyword evidence="9" id="KW-0251">Elongation factor</keyword>
<keyword evidence="8" id="KW-1003">Cell membrane</keyword>
<dbReference type="Pfam" id="PF00584">
    <property type="entry name" value="SecE"/>
    <property type="match status" value="1"/>
</dbReference>
<dbReference type="GO" id="GO:0003746">
    <property type="term" value="F:translation elongation factor activity"/>
    <property type="evidence" value="ECO:0007669"/>
    <property type="project" value="UniProtKB-KW"/>
</dbReference>
<evidence type="ECO:0000313" key="9">
    <source>
        <dbReference type="EMBL" id="KEQ28549.1"/>
    </source>
</evidence>
<dbReference type="GO" id="GO:0065002">
    <property type="term" value="P:intracellular protein transmembrane transport"/>
    <property type="evidence" value="ECO:0007669"/>
    <property type="project" value="UniProtKB-UniRule"/>
</dbReference>
<dbReference type="HAMAP" id="MF_00422">
    <property type="entry name" value="SecE"/>
    <property type="match status" value="1"/>
</dbReference>